<dbReference type="GO" id="GO:0005829">
    <property type="term" value="C:cytosol"/>
    <property type="evidence" value="ECO:0007669"/>
    <property type="project" value="TreeGrafter"/>
</dbReference>
<dbReference type="InterPro" id="IPR009786">
    <property type="entry name" value="Spot_14"/>
</dbReference>
<name>A0A3S3Q7C2_9ACAR</name>
<dbReference type="OrthoDB" id="5951908at2759"/>
<evidence type="ECO:0000313" key="7">
    <source>
        <dbReference type="Proteomes" id="UP000285301"/>
    </source>
</evidence>
<keyword evidence="4" id="KW-0963">Cytoplasm</keyword>
<dbReference type="Proteomes" id="UP000285301">
    <property type="component" value="Unassembled WGS sequence"/>
</dbReference>
<evidence type="ECO:0000256" key="5">
    <source>
        <dbReference type="ARBA" id="ARBA00023242"/>
    </source>
</evidence>
<dbReference type="EMBL" id="NCKU01005318">
    <property type="protein sequence ID" value="RWS04711.1"/>
    <property type="molecule type" value="Genomic_DNA"/>
</dbReference>
<dbReference type="GO" id="GO:0046890">
    <property type="term" value="P:regulation of lipid biosynthetic process"/>
    <property type="evidence" value="ECO:0007669"/>
    <property type="project" value="TreeGrafter"/>
</dbReference>
<dbReference type="STRING" id="1965070.A0A3S3Q7C2"/>
<proteinExistence type="inferred from homology"/>
<accession>A0A3S3Q7C2</accession>
<dbReference type="PANTHER" id="PTHR14315">
    <property type="entry name" value="SPOT14 FAMILY MEMBER"/>
    <property type="match status" value="1"/>
</dbReference>
<comment type="subcellular location">
    <subcellularLocation>
        <location evidence="2">Cytoplasm</location>
    </subcellularLocation>
    <subcellularLocation>
        <location evidence="1">Nucleus</location>
    </subcellularLocation>
</comment>
<gene>
    <name evidence="6" type="ORF">B4U79_14965</name>
</gene>
<organism evidence="6 7">
    <name type="scientific">Dinothrombium tinctorium</name>
    <dbReference type="NCBI Taxonomy" id="1965070"/>
    <lineage>
        <taxon>Eukaryota</taxon>
        <taxon>Metazoa</taxon>
        <taxon>Ecdysozoa</taxon>
        <taxon>Arthropoda</taxon>
        <taxon>Chelicerata</taxon>
        <taxon>Arachnida</taxon>
        <taxon>Acari</taxon>
        <taxon>Acariformes</taxon>
        <taxon>Trombidiformes</taxon>
        <taxon>Prostigmata</taxon>
        <taxon>Anystina</taxon>
        <taxon>Parasitengona</taxon>
        <taxon>Trombidioidea</taxon>
        <taxon>Trombidiidae</taxon>
        <taxon>Dinothrombium</taxon>
    </lineage>
</organism>
<evidence type="ECO:0000256" key="1">
    <source>
        <dbReference type="ARBA" id="ARBA00004123"/>
    </source>
</evidence>
<evidence type="ECO:0000256" key="4">
    <source>
        <dbReference type="ARBA" id="ARBA00022490"/>
    </source>
</evidence>
<dbReference type="Pfam" id="PF07084">
    <property type="entry name" value="Spot_14"/>
    <property type="match status" value="1"/>
</dbReference>
<evidence type="ECO:0000313" key="6">
    <source>
        <dbReference type="EMBL" id="RWS04711.1"/>
    </source>
</evidence>
<dbReference type="InterPro" id="IPR053719">
    <property type="entry name" value="Lipogen_MT_Stabilize_sf"/>
</dbReference>
<reference evidence="6 7" key="1">
    <citation type="journal article" date="2018" name="Gigascience">
        <title>Genomes of trombidid mites reveal novel predicted allergens and laterally-transferred genes associated with secondary metabolism.</title>
        <authorList>
            <person name="Dong X."/>
            <person name="Chaisiri K."/>
            <person name="Xia D."/>
            <person name="Armstrong S.D."/>
            <person name="Fang Y."/>
            <person name="Donnelly M.J."/>
            <person name="Kadowaki T."/>
            <person name="McGarry J.W."/>
            <person name="Darby A.C."/>
            <person name="Makepeace B.L."/>
        </authorList>
    </citation>
    <scope>NUCLEOTIDE SEQUENCE [LARGE SCALE GENOMIC DNA]</scope>
    <source>
        <strain evidence="6">UoL-WK</strain>
    </source>
</reference>
<sequence>MDKLRKISSSSMYGDTVFCSHESFVSAMERFITSVDRMNHAVMVPSKLHDLEDNQDTRSVSSMSSDDGSYMGTNLYDSYRMLVRAKEDMVWGVSEDNKNPNDPIEIQFRHHLQQLQHMLHQFSDLAEHISNRYKIDSGLDE</sequence>
<keyword evidence="5" id="KW-0539">Nucleus</keyword>
<dbReference type="Gene3D" id="6.10.140.1610">
    <property type="match status" value="1"/>
</dbReference>
<dbReference type="PANTHER" id="PTHR14315:SF17">
    <property type="entry name" value="MIP21584P"/>
    <property type="match status" value="1"/>
</dbReference>
<keyword evidence="7" id="KW-1185">Reference proteome</keyword>
<protein>
    <submittedName>
        <fullName evidence="6">Mid1-interacting protein 1-B-like protein</fullName>
    </submittedName>
</protein>
<evidence type="ECO:0000256" key="3">
    <source>
        <dbReference type="ARBA" id="ARBA00009488"/>
    </source>
</evidence>
<dbReference type="AlphaFoldDB" id="A0A3S3Q7C2"/>
<comment type="caution">
    <text evidence="6">The sequence shown here is derived from an EMBL/GenBank/DDBJ whole genome shotgun (WGS) entry which is preliminary data.</text>
</comment>
<dbReference type="GO" id="GO:0005634">
    <property type="term" value="C:nucleus"/>
    <property type="evidence" value="ECO:0007669"/>
    <property type="project" value="UniProtKB-SubCell"/>
</dbReference>
<comment type="similarity">
    <text evidence="3">Belongs to the SPOT14 family.</text>
</comment>
<evidence type="ECO:0000256" key="2">
    <source>
        <dbReference type="ARBA" id="ARBA00004496"/>
    </source>
</evidence>